<keyword evidence="2" id="KW-1185">Reference proteome</keyword>
<protein>
    <submittedName>
        <fullName evidence="1">Uncharacterized protein</fullName>
    </submittedName>
</protein>
<accession>A0A4Y1ZVY5</accession>
<sequence>MRSCRLEWMQTSRFLSVTLSFDGGIIIEHIQGKEEEDQDNTKSKKVM</sequence>
<organism evidence="1 2">
    <name type="scientific">Araneus ventricosus</name>
    <name type="common">Orbweaver spider</name>
    <name type="synonym">Epeira ventricosa</name>
    <dbReference type="NCBI Taxonomy" id="182803"/>
    <lineage>
        <taxon>Eukaryota</taxon>
        <taxon>Metazoa</taxon>
        <taxon>Ecdysozoa</taxon>
        <taxon>Arthropoda</taxon>
        <taxon>Chelicerata</taxon>
        <taxon>Arachnida</taxon>
        <taxon>Araneae</taxon>
        <taxon>Araneomorphae</taxon>
        <taxon>Entelegynae</taxon>
        <taxon>Araneoidea</taxon>
        <taxon>Araneidae</taxon>
        <taxon>Araneus</taxon>
    </lineage>
</organism>
<dbReference type="AlphaFoldDB" id="A0A4Y1ZVY5"/>
<name>A0A4Y1ZVY5_ARAVE</name>
<evidence type="ECO:0000313" key="2">
    <source>
        <dbReference type="Proteomes" id="UP000499080"/>
    </source>
</evidence>
<gene>
    <name evidence="1" type="ORF">AVEN_262212_1</name>
</gene>
<comment type="caution">
    <text evidence="1">The sequence shown here is derived from an EMBL/GenBank/DDBJ whole genome shotgun (WGS) entry which is preliminary data.</text>
</comment>
<reference evidence="1 2" key="1">
    <citation type="journal article" date="2019" name="Sci. Rep.">
        <title>Orb-weaving spider Araneus ventricosus genome elucidates the spidroin gene catalogue.</title>
        <authorList>
            <person name="Kono N."/>
            <person name="Nakamura H."/>
            <person name="Ohtoshi R."/>
            <person name="Moran D.A.P."/>
            <person name="Shinohara A."/>
            <person name="Yoshida Y."/>
            <person name="Fujiwara M."/>
            <person name="Mori M."/>
            <person name="Tomita M."/>
            <person name="Arakawa K."/>
        </authorList>
    </citation>
    <scope>NUCLEOTIDE SEQUENCE [LARGE SCALE GENOMIC DNA]</scope>
</reference>
<feature type="non-terminal residue" evidence="1">
    <location>
        <position position="47"/>
    </location>
</feature>
<evidence type="ECO:0000313" key="1">
    <source>
        <dbReference type="EMBL" id="GBL70061.1"/>
    </source>
</evidence>
<proteinExistence type="predicted"/>
<dbReference type="EMBL" id="BGPR01153993">
    <property type="protein sequence ID" value="GBL70061.1"/>
    <property type="molecule type" value="Genomic_DNA"/>
</dbReference>
<dbReference type="Proteomes" id="UP000499080">
    <property type="component" value="Unassembled WGS sequence"/>
</dbReference>